<keyword evidence="3" id="KW-1185">Reference proteome</keyword>
<evidence type="ECO:0000313" key="2">
    <source>
        <dbReference type="EMBL" id="MCQ1058812.1"/>
    </source>
</evidence>
<organism evidence="2 3">
    <name type="scientific">Photobacterium pectinilyticum</name>
    <dbReference type="NCBI Taxonomy" id="2906793"/>
    <lineage>
        <taxon>Bacteria</taxon>
        <taxon>Pseudomonadati</taxon>
        <taxon>Pseudomonadota</taxon>
        <taxon>Gammaproteobacteria</taxon>
        <taxon>Vibrionales</taxon>
        <taxon>Vibrionaceae</taxon>
        <taxon>Photobacterium</taxon>
    </lineage>
</organism>
<evidence type="ECO:0000313" key="3">
    <source>
        <dbReference type="Proteomes" id="UP001524460"/>
    </source>
</evidence>
<dbReference type="EMBL" id="JANEYT010000024">
    <property type="protein sequence ID" value="MCQ1058812.1"/>
    <property type="molecule type" value="Genomic_DNA"/>
</dbReference>
<dbReference type="Proteomes" id="UP001524460">
    <property type="component" value="Unassembled WGS sequence"/>
</dbReference>
<feature type="region of interest" description="Disordered" evidence="1">
    <location>
        <begin position="1"/>
        <end position="59"/>
    </location>
</feature>
<feature type="compositionally biased region" description="Low complexity" evidence="1">
    <location>
        <begin position="11"/>
        <end position="22"/>
    </location>
</feature>
<dbReference type="RefSeq" id="WP_255042839.1">
    <property type="nucleotide sequence ID" value="NZ_JANEYT010000024.1"/>
</dbReference>
<name>A0ABT1N3X3_9GAMM</name>
<comment type="caution">
    <text evidence="2">The sequence shown here is derived from an EMBL/GenBank/DDBJ whole genome shotgun (WGS) entry which is preliminary data.</text>
</comment>
<evidence type="ECO:0000256" key="1">
    <source>
        <dbReference type="SAM" id="MobiDB-lite"/>
    </source>
</evidence>
<sequence length="59" mass="6350">MRTASFVRYNTPRSPSRLRSTSHAPTLKSKTTKAAVQSLPVIPAPHQADITSSDSEKAA</sequence>
<proteinExistence type="predicted"/>
<protein>
    <submittedName>
        <fullName evidence="2">Uncharacterized protein</fullName>
    </submittedName>
</protein>
<accession>A0ABT1N3X3</accession>
<gene>
    <name evidence="2" type="ORF">NHN17_12180</name>
</gene>
<reference evidence="2 3" key="1">
    <citation type="submission" date="2022-07" db="EMBL/GenBank/DDBJ databases">
        <title>Photobacterium pectinilyticum sp. nov., a marine bacterium isolated from surface seawater of Qingdao offshore.</title>
        <authorList>
            <person name="Wang X."/>
        </authorList>
    </citation>
    <scope>NUCLEOTIDE SEQUENCE [LARGE SCALE GENOMIC DNA]</scope>
    <source>
        <strain evidence="2 3">ZSDE20</strain>
    </source>
</reference>